<gene>
    <name evidence="2" type="ORF">BJ976_000391</name>
</gene>
<keyword evidence="1" id="KW-0812">Transmembrane</keyword>
<evidence type="ECO:0000256" key="1">
    <source>
        <dbReference type="SAM" id="Phobius"/>
    </source>
</evidence>
<organism evidence="2 3">
    <name type="scientific">Micrococcus flavus</name>
    <dbReference type="NCBI Taxonomy" id="384602"/>
    <lineage>
        <taxon>Bacteria</taxon>
        <taxon>Bacillati</taxon>
        <taxon>Actinomycetota</taxon>
        <taxon>Actinomycetes</taxon>
        <taxon>Micrococcales</taxon>
        <taxon>Micrococcaceae</taxon>
        <taxon>Micrococcus</taxon>
    </lineage>
</organism>
<evidence type="ECO:0000313" key="3">
    <source>
        <dbReference type="Proteomes" id="UP000560081"/>
    </source>
</evidence>
<accession>A0A7W7L1Q9</accession>
<dbReference type="Proteomes" id="UP000560081">
    <property type="component" value="Unassembled WGS sequence"/>
</dbReference>
<sequence>MSRARRLLTALRGRAGREARAEARLEEAAEALRRWAALLRAGLAADAAWEEVARGAPPCEDPAKRCCPHHEARRRAVHARWALPPDPEGAAITERGDGDDADPWALADAALAAARRAGAAPSAVAVRLADALEAGLDAARARRSAAAGPRATARLLSWLPVGGLGLAWLLGMGPVELLATPLGWMLLALGGALTAAGRAWTRLAVRRAAGDESEADPAVVLDVAAALLGAGRSLPAALDDVAVCLPGAQGLRVVTTLLRWGADWDEAWEPVADRPSWRTLGERLRPLHRTGMAGQGTLAAAAAGLRQAGRRADERAAEELAVRLVVPLGLCQLPAFVCWGVAPMALALLGGG</sequence>
<dbReference type="PANTHER" id="PTHR35007:SF3">
    <property type="entry name" value="POSSIBLE CONSERVED ALANINE RICH MEMBRANE PROTEIN"/>
    <property type="match status" value="1"/>
</dbReference>
<keyword evidence="1" id="KW-1133">Transmembrane helix</keyword>
<feature type="transmembrane region" description="Helical" evidence="1">
    <location>
        <begin position="320"/>
        <end position="342"/>
    </location>
</feature>
<feature type="transmembrane region" description="Helical" evidence="1">
    <location>
        <begin position="182"/>
        <end position="200"/>
    </location>
</feature>
<proteinExistence type="predicted"/>
<dbReference type="AlphaFoldDB" id="A0A7W7L1Q9"/>
<feature type="transmembrane region" description="Helical" evidence="1">
    <location>
        <begin position="151"/>
        <end position="170"/>
    </location>
</feature>
<dbReference type="PANTHER" id="PTHR35007">
    <property type="entry name" value="INTEGRAL MEMBRANE PROTEIN-RELATED"/>
    <property type="match status" value="1"/>
</dbReference>
<name>A0A7W7L1Q9_9MICC</name>
<dbReference type="EMBL" id="JACHMC010000001">
    <property type="protein sequence ID" value="MBB4882040.1"/>
    <property type="molecule type" value="Genomic_DNA"/>
</dbReference>
<protein>
    <submittedName>
        <fullName evidence="2">Tight adherence protein B</fullName>
    </submittedName>
</protein>
<keyword evidence="3" id="KW-1185">Reference proteome</keyword>
<dbReference type="RefSeq" id="WP_229667290.1">
    <property type="nucleotide sequence ID" value="NZ_BMLA01000003.1"/>
</dbReference>
<comment type="caution">
    <text evidence="2">The sequence shown here is derived from an EMBL/GenBank/DDBJ whole genome shotgun (WGS) entry which is preliminary data.</text>
</comment>
<keyword evidence="1" id="KW-0472">Membrane</keyword>
<evidence type="ECO:0000313" key="2">
    <source>
        <dbReference type="EMBL" id="MBB4882040.1"/>
    </source>
</evidence>
<reference evidence="2 3" key="1">
    <citation type="submission" date="2020-08" db="EMBL/GenBank/DDBJ databases">
        <title>Sequencing the genomes of 1000 actinobacteria strains.</title>
        <authorList>
            <person name="Klenk H.-P."/>
        </authorList>
    </citation>
    <scope>NUCLEOTIDE SEQUENCE [LARGE SCALE GENOMIC DNA]</scope>
    <source>
        <strain evidence="2 3">DSM 19079</strain>
    </source>
</reference>